<organism evidence="2 3">
    <name type="scientific">Parvularcula marina</name>
    <dbReference type="NCBI Taxonomy" id="2292771"/>
    <lineage>
        <taxon>Bacteria</taxon>
        <taxon>Pseudomonadati</taxon>
        <taxon>Pseudomonadota</taxon>
        <taxon>Alphaproteobacteria</taxon>
        <taxon>Parvularculales</taxon>
        <taxon>Parvularculaceae</taxon>
        <taxon>Parvularcula</taxon>
    </lineage>
</organism>
<comment type="caution">
    <text evidence="2">The sequence shown here is derived from an EMBL/GenBank/DDBJ whole genome shotgun (WGS) entry which is preliminary data.</text>
</comment>
<name>A0A371R8N3_9PROT</name>
<proteinExistence type="predicted"/>
<reference evidence="2 3" key="1">
    <citation type="submission" date="2018-08" db="EMBL/GenBank/DDBJ databases">
        <title>Parvularcula sp. SM1705, isolated from surface water of the South Sea China.</title>
        <authorList>
            <person name="Sun L."/>
        </authorList>
    </citation>
    <scope>NUCLEOTIDE SEQUENCE [LARGE SCALE GENOMIC DNA]</scope>
    <source>
        <strain evidence="2 3">SM1705</strain>
    </source>
</reference>
<feature type="transmembrane region" description="Helical" evidence="1">
    <location>
        <begin position="33"/>
        <end position="58"/>
    </location>
</feature>
<feature type="transmembrane region" description="Helical" evidence="1">
    <location>
        <begin position="6"/>
        <end position="26"/>
    </location>
</feature>
<accession>A0A371R8N3</accession>
<evidence type="ECO:0000313" key="2">
    <source>
        <dbReference type="EMBL" id="RFB01758.1"/>
    </source>
</evidence>
<evidence type="ECO:0000256" key="1">
    <source>
        <dbReference type="SAM" id="Phobius"/>
    </source>
</evidence>
<dbReference type="EMBL" id="QUQO01000002">
    <property type="protein sequence ID" value="RFB01758.1"/>
    <property type="molecule type" value="Genomic_DNA"/>
</dbReference>
<keyword evidence="1" id="KW-1133">Transmembrane helix</keyword>
<sequence length="59" mass="6449">MDWDSADYIMAAAILGSAALAVRLLLRIRMKPILVLVLVFAVLTAVLLLWAELAVGIFH</sequence>
<dbReference type="RefSeq" id="WP_116393473.1">
    <property type="nucleotide sequence ID" value="NZ_QUQO01000002.1"/>
</dbReference>
<dbReference type="AlphaFoldDB" id="A0A371R8N3"/>
<keyword evidence="3" id="KW-1185">Reference proteome</keyword>
<gene>
    <name evidence="2" type="ORF">DX908_15950</name>
</gene>
<evidence type="ECO:0000313" key="3">
    <source>
        <dbReference type="Proteomes" id="UP000264589"/>
    </source>
</evidence>
<keyword evidence="1" id="KW-0812">Transmembrane</keyword>
<protein>
    <submittedName>
        <fullName evidence="2">Uncharacterized protein</fullName>
    </submittedName>
</protein>
<dbReference type="Proteomes" id="UP000264589">
    <property type="component" value="Unassembled WGS sequence"/>
</dbReference>
<dbReference type="InParanoid" id="A0A371R8N3"/>
<keyword evidence="1" id="KW-0472">Membrane</keyword>